<dbReference type="GO" id="GO:0003723">
    <property type="term" value="F:RNA binding"/>
    <property type="evidence" value="ECO:0007669"/>
    <property type="project" value="TreeGrafter"/>
</dbReference>
<keyword evidence="3" id="KW-1185">Reference proteome</keyword>
<dbReference type="InterPro" id="IPR042859">
    <property type="entry name" value="NOL11"/>
</dbReference>
<dbReference type="GO" id="GO:0030490">
    <property type="term" value="P:maturation of SSU-rRNA"/>
    <property type="evidence" value="ECO:0007669"/>
    <property type="project" value="InterPro"/>
</dbReference>
<dbReference type="AlphaFoldDB" id="A0A550CMX5"/>
<feature type="region of interest" description="Disordered" evidence="1">
    <location>
        <begin position="737"/>
        <end position="775"/>
    </location>
</feature>
<dbReference type="PANTHER" id="PTHR15633">
    <property type="entry name" value="NUCLEOLAR PROTEIN 11"/>
    <property type="match status" value="1"/>
</dbReference>
<evidence type="ECO:0000256" key="1">
    <source>
        <dbReference type="SAM" id="MobiDB-lite"/>
    </source>
</evidence>
<reference evidence="2 3" key="1">
    <citation type="journal article" date="2019" name="New Phytol.">
        <title>Comparative genomics reveals unique wood-decay strategies and fruiting body development in the Schizophyllaceae.</title>
        <authorList>
            <person name="Almasi E."/>
            <person name="Sahu N."/>
            <person name="Krizsan K."/>
            <person name="Balint B."/>
            <person name="Kovacs G.M."/>
            <person name="Kiss B."/>
            <person name="Cseklye J."/>
            <person name="Drula E."/>
            <person name="Henrissat B."/>
            <person name="Nagy I."/>
            <person name="Chovatia M."/>
            <person name="Adam C."/>
            <person name="LaButti K."/>
            <person name="Lipzen A."/>
            <person name="Riley R."/>
            <person name="Grigoriev I.V."/>
            <person name="Nagy L.G."/>
        </authorList>
    </citation>
    <scope>NUCLEOTIDE SEQUENCE [LARGE SCALE GENOMIC DNA]</scope>
    <source>
        <strain evidence="2 3">NL-1724</strain>
    </source>
</reference>
<dbReference type="GO" id="GO:0005730">
    <property type="term" value="C:nucleolus"/>
    <property type="evidence" value="ECO:0007669"/>
    <property type="project" value="TreeGrafter"/>
</dbReference>
<proteinExistence type="predicted"/>
<dbReference type="OrthoDB" id="4349954at2759"/>
<dbReference type="Proteomes" id="UP000320762">
    <property type="component" value="Unassembled WGS sequence"/>
</dbReference>
<accession>A0A550CMX5</accession>
<feature type="compositionally biased region" description="Basic and acidic residues" evidence="1">
    <location>
        <begin position="739"/>
        <end position="765"/>
    </location>
</feature>
<dbReference type="STRING" id="97359.A0A550CMX5"/>
<sequence length="789" mass="84168">MDASIGDPFVLANYTAQQKSSKGKQRQQVSDVYATYTPGTRDGYVTATVQGDGIHTLDVSEIHPVAAHTFGPSTLFAGPSVARCTDGTCSTYAVVAASSDVTSEDAGRTIWKWDDDLSGSLPDSSSSSTKQSVTVPHIVSCIRVTDECPSTLLAWSPSGHLTLLGNDLKIRTTRDPPSQRRVLVQSFLVPSKPCAFVPSQVRHENDAIAICLEGDDRTTRARVLAVRDVGEVADVADLEISVPPENIASCTLSPTGFLTVLLRDGIWQAYQLSCSSNTFLTSLETIKLRSVSFVASSKAASDTKSPSSHEVALLALGSSHVLLAATAHPSRDLVLHIWDLAFSVLLATQTITLPSALAEEKRISIALAPAGAGQCVLVLSPAGVSGSARSNARSTVYVVPYSCPPASTIAHAMGRAEASKTWLAQHGGVAHGQAHEPKRAKLLKTIEGALASNRPQAADEAFAKWFDAEGLKGPGREKCENEKIGEEAERNDALGHAFVRDLLDRVLRPAVAGTVPYSPEIVRQLIKAGVVSAGMIDGSALLTALRRRNDWGSIQLVLSDGRVRDIPEVELADGLAHVVARASTPGDANAMQVDVPSTSDAPALPVFLALCVAYPASPSALRVALRRSLADAGAVLAILDVLQGWLARWAGMRGAGLATAGSKAKRKQRTRLAGDMPELPEILRFLTALLDATYVPVLLQHAPAGRALRRLLAHVTPEVDFLEDVVQLRGPLEPFVRAQTEKEQKQTDKEQGKDRVAKEPQGDWRQRRRAAHEAASAGVGLYRLEELTL</sequence>
<gene>
    <name evidence="2" type="ORF">BD626DRAFT_486782</name>
</gene>
<dbReference type="PANTHER" id="PTHR15633:SF2">
    <property type="entry name" value="NUCLEOLAR PROTEIN 11"/>
    <property type="match status" value="1"/>
</dbReference>
<comment type="caution">
    <text evidence="2">The sequence shown here is derived from an EMBL/GenBank/DDBJ whole genome shotgun (WGS) entry which is preliminary data.</text>
</comment>
<organism evidence="2 3">
    <name type="scientific">Schizophyllum amplum</name>
    <dbReference type="NCBI Taxonomy" id="97359"/>
    <lineage>
        <taxon>Eukaryota</taxon>
        <taxon>Fungi</taxon>
        <taxon>Dikarya</taxon>
        <taxon>Basidiomycota</taxon>
        <taxon>Agaricomycotina</taxon>
        <taxon>Agaricomycetes</taxon>
        <taxon>Agaricomycetidae</taxon>
        <taxon>Agaricales</taxon>
        <taxon>Schizophyllaceae</taxon>
        <taxon>Schizophyllum</taxon>
    </lineage>
</organism>
<name>A0A550CMX5_9AGAR</name>
<evidence type="ECO:0000313" key="3">
    <source>
        <dbReference type="Proteomes" id="UP000320762"/>
    </source>
</evidence>
<protein>
    <submittedName>
        <fullName evidence="2">Uncharacterized protein</fullName>
    </submittedName>
</protein>
<dbReference type="EMBL" id="VDMD01000004">
    <property type="protein sequence ID" value="TRM66119.1"/>
    <property type="molecule type" value="Genomic_DNA"/>
</dbReference>
<evidence type="ECO:0000313" key="2">
    <source>
        <dbReference type="EMBL" id="TRM66119.1"/>
    </source>
</evidence>